<evidence type="ECO:0000313" key="3">
    <source>
        <dbReference type="Proteomes" id="UP000266188"/>
    </source>
</evidence>
<organism evidence="2 3">
    <name type="scientific">Aspergillus sclerotialis</name>
    <dbReference type="NCBI Taxonomy" id="2070753"/>
    <lineage>
        <taxon>Eukaryota</taxon>
        <taxon>Fungi</taxon>
        <taxon>Dikarya</taxon>
        <taxon>Ascomycota</taxon>
        <taxon>Pezizomycotina</taxon>
        <taxon>Eurotiomycetes</taxon>
        <taxon>Eurotiomycetidae</taxon>
        <taxon>Eurotiales</taxon>
        <taxon>Aspergillaceae</taxon>
        <taxon>Aspergillus</taxon>
        <taxon>Aspergillus subgen. Polypaecilum</taxon>
    </lineage>
</organism>
<dbReference type="EMBL" id="MVGC01002306">
    <property type="protein sequence ID" value="RJE16885.1"/>
    <property type="molecule type" value="Genomic_DNA"/>
</dbReference>
<keyword evidence="3" id="KW-1185">Reference proteome</keyword>
<feature type="region of interest" description="Disordered" evidence="1">
    <location>
        <begin position="1"/>
        <end position="21"/>
    </location>
</feature>
<name>A0A3A2ZG16_9EURO</name>
<sequence>MAENHLKELEKEKAREDTESLKRIKRARTLPKTATAKQRRQVSALLLDAESENEISTRCPRS</sequence>
<proteinExistence type="predicted"/>
<reference evidence="3" key="1">
    <citation type="submission" date="2017-02" db="EMBL/GenBank/DDBJ databases">
        <authorList>
            <person name="Tafer H."/>
            <person name="Lopandic K."/>
        </authorList>
    </citation>
    <scope>NUCLEOTIDE SEQUENCE [LARGE SCALE GENOMIC DNA]</scope>
    <source>
        <strain evidence="3">CBS 366.77</strain>
    </source>
</reference>
<gene>
    <name evidence="2" type="ORF">PHISCL_10778</name>
</gene>
<feature type="non-terminal residue" evidence="2">
    <location>
        <position position="62"/>
    </location>
</feature>
<dbReference type="Proteomes" id="UP000266188">
    <property type="component" value="Unassembled WGS sequence"/>
</dbReference>
<evidence type="ECO:0000313" key="2">
    <source>
        <dbReference type="EMBL" id="RJE16885.1"/>
    </source>
</evidence>
<evidence type="ECO:0000256" key="1">
    <source>
        <dbReference type="SAM" id="MobiDB-lite"/>
    </source>
</evidence>
<protein>
    <submittedName>
        <fullName evidence="2">Uncharacterized protein</fullName>
    </submittedName>
</protein>
<dbReference type="AlphaFoldDB" id="A0A3A2ZG16"/>
<comment type="caution">
    <text evidence="2">The sequence shown here is derived from an EMBL/GenBank/DDBJ whole genome shotgun (WGS) entry which is preliminary data.</text>
</comment>
<accession>A0A3A2ZG16</accession>